<organism evidence="2 3">
    <name type="scientific">Platanthera zijinensis</name>
    <dbReference type="NCBI Taxonomy" id="2320716"/>
    <lineage>
        <taxon>Eukaryota</taxon>
        <taxon>Viridiplantae</taxon>
        <taxon>Streptophyta</taxon>
        <taxon>Embryophyta</taxon>
        <taxon>Tracheophyta</taxon>
        <taxon>Spermatophyta</taxon>
        <taxon>Magnoliopsida</taxon>
        <taxon>Liliopsida</taxon>
        <taxon>Asparagales</taxon>
        <taxon>Orchidaceae</taxon>
        <taxon>Orchidoideae</taxon>
        <taxon>Orchideae</taxon>
        <taxon>Orchidinae</taxon>
        <taxon>Platanthera</taxon>
    </lineage>
</organism>
<feature type="chain" id="PRO_5042962882" evidence="1">
    <location>
        <begin position="22"/>
        <end position="79"/>
    </location>
</feature>
<feature type="signal peptide" evidence="1">
    <location>
        <begin position="1"/>
        <end position="21"/>
    </location>
</feature>
<evidence type="ECO:0000313" key="3">
    <source>
        <dbReference type="Proteomes" id="UP001418222"/>
    </source>
</evidence>
<keyword evidence="3" id="KW-1185">Reference proteome</keyword>
<evidence type="ECO:0000313" key="2">
    <source>
        <dbReference type="EMBL" id="KAK8946383.1"/>
    </source>
</evidence>
<accession>A0AAP0G9H3</accession>
<comment type="caution">
    <text evidence="2">The sequence shown here is derived from an EMBL/GenBank/DDBJ whole genome shotgun (WGS) entry which is preliminary data.</text>
</comment>
<name>A0AAP0G9H3_9ASPA</name>
<proteinExistence type="predicted"/>
<reference evidence="2 3" key="1">
    <citation type="journal article" date="2022" name="Nat. Plants">
        <title>Genomes of leafy and leafless Platanthera orchids illuminate the evolution of mycoheterotrophy.</title>
        <authorList>
            <person name="Li M.H."/>
            <person name="Liu K.W."/>
            <person name="Li Z."/>
            <person name="Lu H.C."/>
            <person name="Ye Q.L."/>
            <person name="Zhang D."/>
            <person name="Wang J.Y."/>
            <person name="Li Y.F."/>
            <person name="Zhong Z.M."/>
            <person name="Liu X."/>
            <person name="Yu X."/>
            <person name="Liu D.K."/>
            <person name="Tu X.D."/>
            <person name="Liu B."/>
            <person name="Hao Y."/>
            <person name="Liao X.Y."/>
            <person name="Jiang Y.T."/>
            <person name="Sun W.H."/>
            <person name="Chen J."/>
            <person name="Chen Y.Q."/>
            <person name="Ai Y."/>
            <person name="Zhai J.W."/>
            <person name="Wu S.S."/>
            <person name="Zhou Z."/>
            <person name="Hsiao Y.Y."/>
            <person name="Wu W.L."/>
            <person name="Chen Y.Y."/>
            <person name="Lin Y.F."/>
            <person name="Hsu J.L."/>
            <person name="Li C.Y."/>
            <person name="Wang Z.W."/>
            <person name="Zhao X."/>
            <person name="Zhong W.Y."/>
            <person name="Ma X.K."/>
            <person name="Ma L."/>
            <person name="Huang J."/>
            <person name="Chen G.Z."/>
            <person name="Huang M.Z."/>
            <person name="Huang L."/>
            <person name="Peng D.H."/>
            <person name="Luo Y.B."/>
            <person name="Zou S.Q."/>
            <person name="Chen S.P."/>
            <person name="Lan S."/>
            <person name="Tsai W.C."/>
            <person name="Van de Peer Y."/>
            <person name="Liu Z.J."/>
        </authorList>
    </citation>
    <scope>NUCLEOTIDE SEQUENCE [LARGE SCALE GENOMIC DNA]</scope>
    <source>
        <strain evidence="2">Lor287</strain>
    </source>
</reference>
<dbReference type="EMBL" id="JBBWWQ010000005">
    <property type="protein sequence ID" value="KAK8946383.1"/>
    <property type="molecule type" value="Genomic_DNA"/>
</dbReference>
<gene>
    <name evidence="2" type="ORF">KSP39_PZI006753</name>
</gene>
<protein>
    <submittedName>
        <fullName evidence="2">Uncharacterized protein</fullName>
    </submittedName>
</protein>
<dbReference type="AlphaFoldDB" id="A0AAP0G9H3"/>
<keyword evidence="1" id="KW-0732">Signal</keyword>
<dbReference type="Proteomes" id="UP001418222">
    <property type="component" value="Unassembled WGS sequence"/>
</dbReference>
<sequence>MTIGVFNLLLSAPWFPPLLTAADKKLLVDREFLCWEGYDPCPSAMKYAQDDRYDVMARKTGESSRDLMAMLRIRVDKVE</sequence>
<evidence type="ECO:0000256" key="1">
    <source>
        <dbReference type="SAM" id="SignalP"/>
    </source>
</evidence>